<evidence type="ECO:0000313" key="1">
    <source>
        <dbReference type="EMBL" id="VTM51762.1"/>
    </source>
</evidence>
<gene>
    <name evidence="1" type="ORF">NCTC9183_01848</name>
</gene>
<name>A0A4P0XU64_KLEPN</name>
<reference evidence="1" key="1">
    <citation type="submission" date="2019-04" db="EMBL/GenBank/DDBJ databases">
        <authorList>
            <consortium name="Pathogen Informatics"/>
        </authorList>
    </citation>
    <scope>NUCLEOTIDE SEQUENCE</scope>
    <source>
        <strain evidence="1">NCTC9183</strain>
    </source>
</reference>
<protein>
    <submittedName>
        <fullName evidence="1">Uncharacterized protein</fullName>
    </submittedName>
</protein>
<dbReference type="AlphaFoldDB" id="A0A4P0XU64"/>
<dbReference type="EMBL" id="CABDVL010000003">
    <property type="protein sequence ID" value="VTM51762.1"/>
    <property type="molecule type" value="Genomic_DNA"/>
</dbReference>
<accession>A0A4P0XU64</accession>
<organism evidence="1">
    <name type="scientific">Klebsiella pneumoniae</name>
    <dbReference type="NCBI Taxonomy" id="573"/>
    <lineage>
        <taxon>Bacteria</taxon>
        <taxon>Pseudomonadati</taxon>
        <taxon>Pseudomonadota</taxon>
        <taxon>Gammaproteobacteria</taxon>
        <taxon>Enterobacterales</taxon>
        <taxon>Enterobacteriaceae</taxon>
        <taxon>Klebsiella/Raoultella group</taxon>
        <taxon>Klebsiella</taxon>
        <taxon>Klebsiella pneumoniae complex</taxon>
    </lineage>
</organism>
<proteinExistence type="predicted"/>
<sequence>MLWRSRSSGRVAAKLRIDAPIILGIVFMHAGGGENRVQIQSGYAELLQVGKFFADAVEIPAVERRPARLAGKRVVPRLAHNLPSRRVMVIDRILVGVTRGAAGKAIGENLIEHLIGHPLRAGVRQVNGELLQSGRRESGEALWRKPALMVGPQQLKAVAAARLAAGERDFAAPCHHAWLRRLAEPLHRQRQLFVILFRAQRDPLRQRLTA</sequence>
<dbReference type="Proteomes" id="UP000507695">
    <property type="component" value="Unassembled WGS sequence"/>
</dbReference>